<dbReference type="AlphaFoldDB" id="A0A075R4B7"/>
<accession>A0A075R4B7</accession>
<dbReference type="RefSeq" id="WP_041752030.1">
    <property type="nucleotide sequence ID" value="NZ_CP007806.1"/>
</dbReference>
<evidence type="ECO:0000313" key="2">
    <source>
        <dbReference type="EMBL" id="AIG26028.1"/>
    </source>
</evidence>
<dbReference type="HOGENOM" id="CLU_070859_0_0_9"/>
<protein>
    <recommendedName>
        <fullName evidence="4">CYTH domain-containing protein</fullName>
    </recommendedName>
</protein>
<keyword evidence="3" id="KW-1185">Reference proteome</keyword>
<feature type="signal peptide" evidence="1">
    <location>
        <begin position="1"/>
        <end position="33"/>
    </location>
</feature>
<evidence type="ECO:0008006" key="4">
    <source>
        <dbReference type="Google" id="ProtNLM"/>
    </source>
</evidence>
<evidence type="ECO:0000313" key="3">
    <source>
        <dbReference type="Proteomes" id="UP000005850"/>
    </source>
</evidence>
<dbReference type="Proteomes" id="UP000005850">
    <property type="component" value="Chromosome"/>
</dbReference>
<evidence type="ECO:0000256" key="1">
    <source>
        <dbReference type="SAM" id="SignalP"/>
    </source>
</evidence>
<dbReference type="KEGG" id="blr:BRLA_c017040"/>
<dbReference type="eggNOG" id="ENOG502Z9EA">
    <property type="taxonomic scope" value="Bacteria"/>
</dbReference>
<dbReference type="STRING" id="1042163.BRLA_c017040"/>
<proteinExistence type="predicted"/>
<gene>
    <name evidence="2" type="ORF">BRLA_c017040</name>
</gene>
<feature type="chain" id="PRO_5001709099" description="CYTH domain-containing protein" evidence="1">
    <location>
        <begin position="34"/>
        <end position="288"/>
    </location>
</feature>
<sequence length="288" mass="32456">MKTIPALKHATMAFAVCLGLCSSLFGLSESAQAAGNLEPDYEVKLLLDSNKVLSSEHKLLPDVLKAFNLPDSAIKMNVQFLDTEDQDLNHTGWISRIRKSDSKEHMEITYKKRYPIENNNIDAALTKANKEGFDATDTNYEAQVEWGYKQKTLSISRKKKIKQSGFQGTQLPALSDSIKLLTANIPGKLDKWLYPGWGSEKVGQARIYGPVLAERYTGTWNGQKIDVEIWPIKSASGNNLDYIVEASFKTTNSREASEEQKRLKAYLEEKGWFLPKDSLKTALILERY</sequence>
<reference evidence="2 3" key="1">
    <citation type="journal article" date="2011" name="J. Bacteriol.">
        <title>Genome sequence of Brevibacillus laterosporus LMG 15441, a pathogen of invertebrates.</title>
        <authorList>
            <person name="Djukic M."/>
            <person name="Poehlein A."/>
            <person name="Thurmer A."/>
            <person name="Daniel R."/>
        </authorList>
    </citation>
    <scope>NUCLEOTIDE SEQUENCE [LARGE SCALE GENOMIC DNA]</scope>
    <source>
        <strain evidence="2 3">LMG 15441</strain>
    </source>
</reference>
<name>A0A075R4B7_BRELA</name>
<keyword evidence="1" id="KW-0732">Signal</keyword>
<dbReference type="EMBL" id="CP007806">
    <property type="protein sequence ID" value="AIG26028.1"/>
    <property type="molecule type" value="Genomic_DNA"/>
</dbReference>
<dbReference type="Gene3D" id="2.40.320.10">
    <property type="entry name" value="Hypothetical Protein Pfu-838710-001"/>
    <property type="match status" value="1"/>
</dbReference>
<organism evidence="2 3">
    <name type="scientific">Brevibacillus laterosporus LMG 15441</name>
    <dbReference type="NCBI Taxonomy" id="1042163"/>
    <lineage>
        <taxon>Bacteria</taxon>
        <taxon>Bacillati</taxon>
        <taxon>Bacillota</taxon>
        <taxon>Bacilli</taxon>
        <taxon>Bacillales</taxon>
        <taxon>Paenibacillaceae</taxon>
        <taxon>Brevibacillus</taxon>
    </lineage>
</organism>